<name>A0A1I5UU67_9LACT</name>
<evidence type="ECO:0008006" key="4">
    <source>
        <dbReference type="Google" id="ProtNLM"/>
    </source>
</evidence>
<dbReference type="RefSeq" id="WP_143084224.1">
    <property type="nucleotide sequence ID" value="NZ_FOXW01000001.1"/>
</dbReference>
<feature type="transmembrane region" description="Helical" evidence="1">
    <location>
        <begin position="87"/>
        <end position="105"/>
    </location>
</feature>
<proteinExistence type="predicted"/>
<gene>
    <name evidence="2" type="ORF">SAMN04488506_0192</name>
</gene>
<feature type="transmembrane region" description="Helical" evidence="1">
    <location>
        <begin position="64"/>
        <end position="81"/>
    </location>
</feature>
<protein>
    <recommendedName>
        <fullName evidence="4">SdpI/YhfL protein family protein</fullName>
    </recommendedName>
</protein>
<evidence type="ECO:0000256" key="1">
    <source>
        <dbReference type="SAM" id="Phobius"/>
    </source>
</evidence>
<keyword evidence="1" id="KW-0472">Membrane</keyword>
<sequence length="115" mass="13834">MNFYLVIFTIILCILFLSLRIITILKVRKGDYSSRFVRHLSFFPAESINTDYVTESTRLKITQLVIVSEVIDIIGFAFLLWPSDNFLLKYFLVSIIFWLLPYFFFKKRLYHYLEL</sequence>
<evidence type="ECO:0000313" key="3">
    <source>
        <dbReference type="Proteomes" id="UP000199136"/>
    </source>
</evidence>
<feature type="transmembrane region" description="Helical" evidence="1">
    <location>
        <begin position="6"/>
        <end position="25"/>
    </location>
</feature>
<dbReference type="EMBL" id="FOXW01000001">
    <property type="protein sequence ID" value="SFP98801.1"/>
    <property type="molecule type" value="Genomic_DNA"/>
</dbReference>
<dbReference type="Proteomes" id="UP000199136">
    <property type="component" value="Unassembled WGS sequence"/>
</dbReference>
<accession>A0A1I5UU67</accession>
<keyword evidence="1" id="KW-0812">Transmembrane</keyword>
<reference evidence="2 3" key="1">
    <citation type="submission" date="2016-10" db="EMBL/GenBank/DDBJ databases">
        <authorList>
            <person name="de Groot N.N."/>
        </authorList>
    </citation>
    <scope>NUCLEOTIDE SEQUENCE [LARGE SCALE GENOMIC DNA]</scope>
    <source>
        <strain evidence="2 3">DSM 20581</strain>
    </source>
</reference>
<organism evidence="2 3">
    <name type="scientific">Desemzia incerta</name>
    <dbReference type="NCBI Taxonomy" id="82801"/>
    <lineage>
        <taxon>Bacteria</taxon>
        <taxon>Bacillati</taxon>
        <taxon>Bacillota</taxon>
        <taxon>Bacilli</taxon>
        <taxon>Lactobacillales</taxon>
        <taxon>Carnobacteriaceae</taxon>
        <taxon>Desemzia</taxon>
    </lineage>
</organism>
<evidence type="ECO:0000313" key="2">
    <source>
        <dbReference type="EMBL" id="SFP98801.1"/>
    </source>
</evidence>
<keyword evidence="3" id="KW-1185">Reference proteome</keyword>
<dbReference type="AlphaFoldDB" id="A0A1I5UU67"/>
<keyword evidence="1" id="KW-1133">Transmembrane helix</keyword>